<dbReference type="EMBL" id="JAASRO010000001">
    <property type="protein sequence ID" value="NIK57949.1"/>
    <property type="molecule type" value="Genomic_DNA"/>
</dbReference>
<sequence>MSLLAVERAVTVLTARVVEVDGLLARVAVLLNPYDVRELALSLDQGELRVVVEGNGFDANRVAARLNKVIGVLEVTVS</sequence>
<dbReference type="AlphaFoldDB" id="A0A7X6A280"/>
<reference evidence="1 2" key="1">
    <citation type="submission" date="2020-03" db="EMBL/GenBank/DDBJ databases">
        <title>Sequencing the genomes of 1000 actinobacteria strains.</title>
        <authorList>
            <person name="Klenk H.-P."/>
        </authorList>
    </citation>
    <scope>NUCLEOTIDE SEQUENCE [LARGE SCALE GENOMIC DNA]</scope>
    <source>
        <strain evidence="1 2">DSM 45490</strain>
    </source>
</reference>
<dbReference type="RefSeq" id="WP_167208388.1">
    <property type="nucleotide sequence ID" value="NZ_JAASRO010000001.1"/>
</dbReference>
<proteinExistence type="predicted"/>
<organism evidence="1 2">
    <name type="scientific">Kribbella shirazensis</name>
    <dbReference type="NCBI Taxonomy" id="1105143"/>
    <lineage>
        <taxon>Bacteria</taxon>
        <taxon>Bacillati</taxon>
        <taxon>Actinomycetota</taxon>
        <taxon>Actinomycetes</taxon>
        <taxon>Propionibacteriales</taxon>
        <taxon>Kribbellaceae</taxon>
        <taxon>Kribbella</taxon>
    </lineage>
</organism>
<evidence type="ECO:0000313" key="2">
    <source>
        <dbReference type="Proteomes" id="UP000555407"/>
    </source>
</evidence>
<comment type="caution">
    <text evidence="1">The sequence shown here is derived from an EMBL/GenBank/DDBJ whole genome shotgun (WGS) entry which is preliminary data.</text>
</comment>
<dbReference type="Proteomes" id="UP000555407">
    <property type="component" value="Unassembled WGS sequence"/>
</dbReference>
<gene>
    <name evidence="1" type="ORF">BJY22_003666</name>
</gene>
<name>A0A7X6A280_9ACTN</name>
<protein>
    <submittedName>
        <fullName evidence="1">Uncharacterized protein</fullName>
    </submittedName>
</protein>
<accession>A0A7X6A280</accession>
<evidence type="ECO:0000313" key="1">
    <source>
        <dbReference type="EMBL" id="NIK57949.1"/>
    </source>
</evidence>
<keyword evidence="2" id="KW-1185">Reference proteome</keyword>